<accession>A0ABZ1I6T5</accession>
<dbReference type="RefSeq" id="WP_326568208.1">
    <property type="nucleotide sequence ID" value="NZ_CP142149.1"/>
</dbReference>
<name>A0ABZ1I6T5_9PSEU</name>
<sequence length="117" mass="12922">MNDVRLRTVFDDLQRAVAALDVWQTNHESRCSGLRAESAGPLTTFVDESLPRHALRAKVTTDAEGAVPAESVVRAEAHDGPERGGSYRTLTCDYPLRPLGTTDPADPLRRERYFGQV</sequence>
<evidence type="ECO:0000313" key="3">
    <source>
        <dbReference type="Proteomes" id="UP001330812"/>
    </source>
</evidence>
<feature type="region of interest" description="Disordered" evidence="1">
    <location>
        <begin position="69"/>
        <end position="107"/>
    </location>
</feature>
<dbReference type="EMBL" id="CP142149">
    <property type="protein sequence ID" value="WSE29243.1"/>
    <property type="molecule type" value="Genomic_DNA"/>
</dbReference>
<organism evidence="2 3">
    <name type="scientific">Amycolatopsis rhabdoformis</name>
    <dbReference type="NCBI Taxonomy" id="1448059"/>
    <lineage>
        <taxon>Bacteria</taxon>
        <taxon>Bacillati</taxon>
        <taxon>Actinomycetota</taxon>
        <taxon>Actinomycetes</taxon>
        <taxon>Pseudonocardiales</taxon>
        <taxon>Pseudonocardiaceae</taxon>
        <taxon>Amycolatopsis</taxon>
    </lineage>
</organism>
<evidence type="ECO:0000256" key="1">
    <source>
        <dbReference type="SAM" id="MobiDB-lite"/>
    </source>
</evidence>
<protein>
    <submittedName>
        <fullName evidence="2">Uncharacterized protein</fullName>
    </submittedName>
</protein>
<keyword evidence="3" id="KW-1185">Reference proteome</keyword>
<feature type="compositionally biased region" description="Basic and acidic residues" evidence="1">
    <location>
        <begin position="73"/>
        <end position="82"/>
    </location>
</feature>
<evidence type="ECO:0000313" key="2">
    <source>
        <dbReference type="EMBL" id="WSE29243.1"/>
    </source>
</evidence>
<proteinExistence type="predicted"/>
<reference evidence="2 3" key="1">
    <citation type="journal article" date="2015" name="Int. J. Syst. Evol. Microbiol.">
        <title>Amycolatopsis rhabdoformis sp. nov., an actinomycete isolated from a tropical forest soil.</title>
        <authorList>
            <person name="Souza W.R."/>
            <person name="Silva R.E."/>
            <person name="Goodfellow M."/>
            <person name="Busarakam K."/>
            <person name="Figueiro F.S."/>
            <person name="Ferreira D."/>
            <person name="Rodrigues-Filho E."/>
            <person name="Moraes L.A.B."/>
            <person name="Zucchi T.D."/>
        </authorList>
    </citation>
    <scope>NUCLEOTIDE SEQUENCE [LARGE SCALE GENOMIC DNA]</scope>
    <source>
        <strain evidence="2 3">NCIMB 14900</strain>
    </source>
</reference>
<dbReference type="Proteomes" id="UP001330812">
    <property type="component" value="Chromosome"/>
</dbReference>
<gene>
    <name evidence="2" type="ORF">VSH64_41630</name>
</gene>